<dbReference type="Pfam" id="PF00538">
    <property type="entry name" value="Linker_histone"/>
    <property type="match status" value="1"/>
</dbReference>
<evidence type="ECO:0000313" key="9">
    <source>
        <dbReference type="Proteomes" id="UP001381693"/>
    </source>
</evidence>
<dbReference type="GO" id="GO:0003690">
    <property type="term" value="F:double-stranded DNA binding"/>
    <property type="evidence" value="ECO:0007669"/>
    <property type="project" value="TreeGrafter"/>
</dbReference>
<keyword evidence="9" id="KW-1185">Reference proteome</keyword>
<dbReference type="PANTHER" id="PTHR11467:SF36">
    <property type="entry name" value="HISTONE 24-RELATED"/>
    <property type="match status" value="1"/>
</dbReference>
<dbReference type="GO" id="GO:0005634">
    <property type="term" value="C:nucleus"/>
    <property type="evidence" value="ECO:0007669"/>
    <property type="project" value="UniProtKB-SubCell"/>
</dbReference>
<feature type="region of interest" description="Disordered" evidence="6">
    <location>
        <begin position="158"/>
        <end position="183"/>
    </location>
</feature>
<reference evidence="8 9" key="1">
    <citation type="submission" date="2023-11" db="EMBL/GenBank/DDBJ databases">
        <title>Halocaridina rubra genome assembly.</title>
        <authorList>
            <person name="Smith C."/>
        </authorList>
    </citation>
    <scope>NUCLEOTIDE SEQUENCE [LARGE SCALE GENOMIC DNA]</scope>
    <source>
        <strain evidence="8">EP-1</strain>
        <tissue evidence="8">Whole</tissue>
    </source>
</reference>
<evidence type="ECO:0000256" key="5">
    <source>
        <dbReference type="ARBA" id="ARBA00023242"/>
    </source>
</evidence>
<dbReference type="AlphaFoldDB" id="A0AAN8WA75"/>
<dbReference type="InterPro" id="IPR036388">
    <property type="entry name" value="WH-like_DNA-bd_sf"/>
</dbReference>
<evidence type="ECO:0000313" key="8">
    <source>
        <dbReference type="EMBL" id="KAK7018099.1"/>
    </source>
</evidence>
<feature type="region of interest" description="Disordered" evidence="6">
    <location>
        <begin position="1"/>
        <end position="60"/>
    </location>
</feature>
<evidence type="ECO:0000256" key="3">
    <source>
        <dbReference type="ARBA" id="ARBA00022454"/>
    </source>
</evidence>
<dbReference type="GO" id="GO:0006334">
    <property type="term" value="P:nucleosome assembly"/>
    <property type="evidence" value="ECO:0007669"/>
    <property type="project" value="InterPro"/>
</dbReference>
<dbReference type="Proteomes" id="UP001381693">
    <property type="component" value="Unassembled WGS sequence"/>
</dbReference>
<proteinExistence type="predicted"/>
<evidence type="ECO:0000259" key="7">
    <source>
        <dbReference type="PROSITE" id="PS51504"/>
    </source>
</evidence>
<comment type="caution">
    <text evidence="8">The sequence shown here is derived from an EMBL/GenBank/DDBJ whole genome shotgun (WGS) entry which is preliminary data.</text>
</comment>
<dbReference type="GO" id="GO:0000786">
    <property type="term" value="C:nucleosome"/>
    <property type="evidence" value="ECO:0007669"/>
    <property type="project" value="InterPro"/>
</dbReference>
<dbReference type="EMBL" id="JAXCGZ010023035">
    <property type="protein sequence ID" value="KAK7018099.1"/>
    <property type="molecule type" value="Genomic_DNA"/>
</dbReference>
<keyword evidence="5" id="KW-0539">Nucleus</keyword>
<evidence type="ECO:0000256" key="1">
    <source>
        <dbReference type="ARBA" id="ARBA00004123"/>
    </source>
</evidence>
<dbReference type="Gene3D" id="1.10.10.10">
    <property type="entry name" value="Winged helix-like DNA-binding domain superfamily/Winged helix DNA-binding domain"/>
    <property type="match status" value="1"/>
</dbReference>
<evidence type="ECO:0000256" key="6">
    <source>
        <dbReference type="SAM" id="MobiDB-lite"/>
    </source>
</evidence>
<feature type="compositionally biased region" description="Basic residues" evidence="6">
    <location>
        <begin position="31"/>
        <end position="58"/>
    </location>
</feature>
<feature type="compositionally biased region" description="Basic and acidic residues" evidence="6">
    <location>
        <begin position="1"/>
        <end position="21"/>
    </location>
</feature>
<dbReference type="GO" id="GO:0031492">
    <property type="term" value="F:nucleosomal DNA binding"/>
    <property type="evidence" value="ECO:0007669"/>
    <property type="project" value="TreeGrafter"/>
</dbReference>
<feature type="compositionally biased region" description="Basic residues" evidence="6">
    <location>
        <begin position="160"/>
        <end position="183"/>
    </location>
</feature>
<gene>
    <name evidence="8" type="primary">H1FOO</name>
    <name evidence="8" type="ORF">SK128_011453</name>
</gene>
<keyword evidence="3" id="KW-0158">Chromosome</keyword>
<dbReference type="SUPFAM" id="SSF46785">
    <property type="entry name" value="Winged helix' DNA-binding domain"/>
    <property type="match status" value="1"/>
</dbReference>
<protein>
    <submittedName>
        <fullName evidence="8">Nucleosome positioning</fullName>
    </submittedName>
</protein>
<dbReference type="SMART" id="SM00526">
    <property type="entry name" value="H15"/>
    <property type="match status" value="1"/>
</dbReference>
<feature type="domain" description="H15" evidence="7">
    <location>
        <begin position="56"/>
        <end position="135"/>
    </location>
</feature>
<keyword evidence="4" id="KW-0238">DNA-binding</keyword>
<dbReference type="InterPro" id="IPR005818">
    <property type="entry name" value="Histone_H1/H5_H15"/>
</dbReference>
<evidence type="ECO:0000256" key="4">
    <source>
        <dbReference type="ARBA" id="ARBA00023125"/>
    </source>
</evidence>
<organism evidence="8 9">
    <name type="scientific">Halocaridina rubra</name>
    <name type="common">Hawaiian red shrimp</name>
    <dbReference type="NCBI Taxonomy" id="373956"/>
    <lineage>
        <taxon>Eukaryota</taxon>
        <taxon>Metazoa</taxon>
        <taxon>Ecdysozoa</taxon>
        <taxon>Arthropoda</taxon>
        <taxon>Crustacea</taxon>
        <taxon>Multicrustacea</taxon>
        <taxon>Malacostraca</taxon>
        <taxon>Eumalacostraca</taxon>
        <taxon>Eucarida</taxon>
        <taxon>Decapoda</taxon>
        <taxon>Pleocyemata</taxon>
        <taxon>Caridea</taxon>
        <taxon>Atyoidea</taxon>
        <taxon>Atyidae</taxon>
        <taxon>Halocaridina</taxon>
    </lineage>
</organism>
<dbReference type="CDD" id="cd00073">
    <property type="entry name" value="H15"/>
    <property type="match status" value="1"/>
</dbReference>
<dbReference type="PANTHER" id="PTHR11467">
    <property type="entry name" value="HISTONE H1"/>
    <property type="match status" value="1"/>
</dbReference>
<dbReference type="PROSITE" id="PS51504">
    <property type="entry name" value="H15"/>
    <property type="match status" value="1"/>
</dbReference>
<dbReference type="GO" id="GO:0045910">
    <property type="term" value="P:negative regulation of DNA recombination"/>
    <property type="evidence" value="ECO:0007669"/>
    <property type="project" value="TreeGrafter"/>
</dbReference>
<evidence type="ECO:0000256" key="2">
    <source>
        <dbReference type="ARBA" id="ARBA00004286"/>
    </source>
</evidence>
<dbReference type="GO" id="GO:0030261">
    <property type="term" value="P:chromosome condensation"/>
    <property type="evidence" value="ECO:0007669"/>
    <property type="project" value="TreeGrafter"/>
</dbReference>
<dbReference type="InterPro" id="IPR036390">
    <property type="entry name" value="WH_DNA-bd_sf"/>
</dbReference>
<comment type="subcellular location">
    <subcellularLocation>
        <location evidence="2">Chromosome</location>
    </subcellularLocation>
    <subcellularLocation>
        <location evidence="1">Nucleus</location>
    </subcellularLocation>
</comment>
<sequence>MSEDDAKADGAEESSGERDESGGEAGGVGGSKRRKRGPAKGSKRGTGTKRKPTKRMHPKTTDMIVEAIENLGDKRGSSYQAIKAYILQNFSTVRADMVRSMMRRALKTGLEQSIFVRPKGHTSSHGMSGRYLLGKEAHLGEELEVMPQKSKRALAVAALKAKKTKKGGKKKKAKRPVAKKARR</sequence>
<accession>A0AAN8WA75</accession>
<name>A0AAN8WA75_HALRR</name>